<comment type="catalytic activity">
    <reaction evidence="11">
        <text>ATP + H2O = ADP + phosphate + H(+)</text>
        <dbReference type="Rhea" id="RHEA:13065"/>
        <dbReference type="ChEBI" id="CHEBI:15377"/>
        <dbReference type="ChEBI" id="CHEBI:15378"/>
        <dbReference type="ChEBI" id="CHEBI:30616"/>
        <dbReference type="ChEBI" id="CHEBI:43474"/>
        <dbReference type="ChEBI" id="CHEBI:456216"/>
    </reaction>
    <physiologicalReaction direction="left-to-right" evidence="11">
        <dbReference type="Rhea" id="RHEA:13066"/>
    </physiologicalReaction>
</comment>
<gene>
    <name evidence="15" type="ORF">C8A00DRAFT_46584</name>
</gene>
<evidence type="ECO:0000256" key="12">
    <source>
        <dbReference type="RuleBase" id="RU003651"/>
    </source>
</evidence>
<comment type="subcellular location">
    <subcellularLocation>
        <location evidence="1">Mitochondrion inner membrane</location>
        <topology evidence="1">Single-pass membrane protein</topology>
    </subcellularLocation>
</comment>
<feature type="domain" description="BCS1 N-terminal" evidence="14">
    <location>
        <begin position="49"/>
        <end position="215"/>
    </location>
</feature>
<evidence type="ECO:0000256" key="1">
    <source>
        <dbReference type="ARBA" id="ARBA00004434"/>
    </source>
</evidence>
<protein>
    <submittedName>
        <fullName evidence="15">Mitochondrial chaperone BCS1-A</fullName>
    </submittedName>
</protein>
<evidence type="ECO:0000256" key="3">
    <source>
        <dbReference type="ARBA" id="ARBA00022692"/>
    </source>
</evidence>
<comment type="similarity">
    <text evidence="2">Belongs to the AAA ATPase family. BCS1 subfamily.</text>
</comment>
<comment type="caution">
    <text evidence="15">The sequence shown here is derived from an EMBL/GenBank/DDBJ whole genome shotgun (WGS) entry which is preliminary data.</text>
</comment>
<dbReference type="SMART" id="SM01024">
    <property type="entry name" value="BCS1_N"/>
    <property type="match status" value="1"/>
</dbReference>
<sequence>MAVFTNTTSPTPLSPTQVSVLDFFVPGSTSVLAAIELVLATNSYFRPLILCMLLAFLSRHVCRYVWGVAETHFASMVHIQYSSEVYDMVGLWVASQPFAHRARSSLARVGWRQTFDNKDGTEKKPLHYSPWKGTFYFIYNKRLFWFRSVEKDLNFRVEEVVTVSCFGSPTILKRFFDDCREAYLKLTKNKTTIFEHQDAKWKRTHVKSTRPISTVVMNEEVKAGLIRDIEGFLHQGAPAWHLSRGIPYRKGYLLYGPPGTGKSSLCLSLAGRFDLDVYILNISAIDSRSLSTLLAELPSRCVLLLEDVDAVGIAQPRQGETDISQAKADAARNQPRSQGKLSLSELLNALDGASSHEGRLLMMTTNHLDHLDRALIRAGRVDKKVEFPNADKDVIFRLFCMIFKQSEGDILDPKQPAEDETVEQYAHEFARKIPEREFSPAEIQSFLVEHRGSARVAVENVQEWIDRTC</sequence>
<keyword evidence="16" id="KW-1185">Reference proteome</keyword>
<organism evidence="15 16">
    <name type="scientific">Chaetomidium leptoderma</name>
    <dbReference type="NCBI Taxonomy" id="669021"/>
    <lineage>
        <taxon>Eukaryota</taxon>
        <taxon>Fungi</taxon>
        <taxon>Dikarya</taxon>
        <taxon>Ascomycota</taxon>
        <taxon>Pezizomycotina</taxon>
        <taxon>Sordariomycetes</taxon>
        <taxon>Sordariomycetidae</taxon>
        <taxon>Sordariales</taxon>
        <taxon>Chaetomiaceae</taxon>
        <taxon>Chaetomidium</taxon>
    </lineage>
</organism>
<keyword evidence="5" id="KW-0999">Mitochondrion inner membrane</keyword>
<evidence type="ECO:0000313" key="15">
    <source>
        <dbReference type="EMBL" id="KAK4149897.1"/>
    </source>
</evidence>
<evidence type="ECO:0000256" key="6">
    <source>
        <dbReference type="ARBA" id="ARBA00022801"/>
    </source>
</evidence>
<dbReference type="InterPro" id="IPR003959">
    <property type="entry name" value="ATPase_AAA_core"/>
</dbReference>
<dbReference type="Pfam" id="PF08740">
    <property type="entry name" value="BCS1_N"/>
    <property type="match status" value="1"/>
</dbReference>
<dbReference type="Gene3D" id="3.40.50.300">
    <property type="entry name" value="P-loop containing nucleotide triphosphate hydrolases"/>
    <property type="match status" value="1"/>
</dbReference>
<dbReference type="PANTHER" id="PTHR23070">
    <property type="entry name" value="BCS1 AAA-TYPE ATPASE"/>
    <property type="match status" value="1"/>
</dbReference>
<dbReference type="Pfam" id="PF00004">
    <property type="entry name" value="AAA"/>
    <property type="match status" value="1"/>
</dbReference>
<dbReference type="PROSITE" id="PS00674">
    <property type="entry name" value="AAA"/>
    <property type="match status" value="1"/>
</dbReference>
<evidence type="ECO:0000256" key="11">
    <source>
        <dbReference type="ARBA" id="ARBA00048778"/>
    </source>
</evidence>
<accession>A0AAN6VED9</accession>
<reference evidence="15" key="1">
    <citation type="journal article" date="2023" name="Mol. Phylogenet. Evol.">
        <title>Genome-scale phylogeny and comparative genomics of the fungal order Sordariales.</title>
        <authorList>
            <person name="Hensen N."/>
            <person name="Bonometti L."/>
            <person name="Westerberg I."/>
            <person name="Brannstrom I.O."/>
            <person name="Guillou S."/>
            <person name="Cros-Aarteil S."/>
            <person name="Calhoun S."/>
            <person name="Haridas S."/>
            <person name="Kuo A."/>
            <person name="Mondo S."/>
            <person name="Pangilinan J."/>
            <person name="Riley R."/>
            <person name="LaButti K."/>
            <person name="Andreopoulos B."/>
            <person name="Lipzen A."/>
            <person name="Chen C."/>
            <person name="Yan M."/>
            <person name="Daum C."/>
            <person name="Ng V."/>
            <person name="Clum A."/>
            <person name="Steindorff A."/>
            <person name="Ohm R.A."/>
            <person name="Martin F."/>
            <person name="Silar P."/>
            <person name="Natvig D.O."/>
            <person name="Lalanne C."/>
            <person name="Gautier V."/>
            <person name="Ament-Velasquez S.L."/>
            <person name="Kruys A."/>
            <person name="Hutchinson M.I."/>
            <person name="Powell A.J."/>
            <person name="Barry K."/>
            <person name="Miller A.N."/>
            <person name="Grigoriev I.V."/>
            <person name="Debuchy R."/>
            <person name="Gladieux P."/>
            <person name="Hiltunen Thoren M."/>
            <person name="Johannesson H."/>
        </authorList>
    </citation>
    <scope>NUCLEOTIDE SEQUENCE</scope>
    <source>
        <strain evidence="15">CBS 538.74</strain>
    </source>
</reference>
<keyword evidence="8" id="KW-1133">Transmembrane helix</keyword>
<evidence type="ECO:0000259" key="14">
    <source>
        <dbReference type="SMART" id="SM01024"/>
    </source>
</evidence>
<evidence type="ECO:0000256" key="10">
    <source>
        <dbReference type="ARBA" id="ARBA00023136"/>
    </source>
</evidence>
<dbReference type="GO" id="GO:0005743">
    <property type="term" value="C:mitochondrial inner membrane"/>
    <property type="evidence" value="ECO:0007669"/>
    <property type="project" value="UniProtKB-SubCell"/>
</dbReference>
<dbReference type="Pfam" id="PF25426">
    <property type="entry name" value="AAA_lid_BCS1"/>
    <property type="match status" value="1"/>
</dbReference>
<dbReference type="InterPro" id="IPR050747">
    <property type="entry name" value="Mitochondrial_chaperone_BCS1"/>
</dbReference>
<keyword evidence="6" id="KW-0378">Hydrolase</keyword>
<evidence type="ECO:0000256" key="7">
    <source>
        <dbReference type="ARBA" id="ARBA00022840"/>
    </source>
</evidence>
<evidence type="ECO:0000256" key="9">
    <source>
        <dbReference type="ARBA" id="ARBA00023128"/>
    </source>
</evidence>
<evidence type="ECO:0000256" key="4">
    <source>
        <dbReference type="ARBA" id="ARBA00022741"/>
    </source>
</evidence>
<dbReference type="InterPro" id="IPR057495">
    <property type="entry name" value="AAA_lid_BCS1"/>
</dbReference>
<dbReference type="InterPro" id="IPR014851">
    <property type="entry name" value="BCS1_N"/>
</dbReference>
<dbReference type="InterPro" id="IPR027417">
    <property type="entry name" value="P-loop_NTPase"/>
</dbReference>
<dbReference type="InterPro" id="IPR003593">
    <property type="entry name" value="AAA+_ATPase"/>
</dbReference>
<name>A0AAN6VED9_9PEZI</name>
<keyword evidence="7 12" id="KW-0067">ATP-binding</keyword>
<dbReference type="InterPro" id="IPR003960">
    <property type="entry name" value="ATPase_AAA_CS"/>
</dbReference>
<dbReference type="EMBL" id="MU857114">
    <property type="protein sequence ID" value="KAK4149897.1"/>
    <property type="molecule type" value="Genomic_DNA"/>
</dbReference>
<keyword evidence="4 12" id="KW-0547">Nucleotide-binding</keyword>
<dbReference type="GO" id="GO:0016887">
    <property type="term" value="F:ATP hydrolysis activity"/>
    <property type="evidence" value="ECO:0007669"/>
    <property type="project" value="InterPro"/>
</dbReference>
<dbReference type="SUPFAM" id="SSF52540">
    <property type="entry name" value="P-loop containing nucleoside triphosphate hydrolases"/>
    <property type="match status" value="1"/>
</dbReference>
<keyword evidence="3" id="KW-0812">Transmembrane</keyword>
<keyword evidence="9" id="KW-0496">Mitochondrion</keyword>
<dbReference type="SMART" id="SM00382">
    <property type="entry name" value="AAA"/>
    <property type="match status" value="1"/>
</dbReference>
<dbReference type="AlphaFoldDB" id="A0AAN6VED9"/>
<evidence type="ECO:0000256" key="8">
    <source>
        <dbReference type="ARBA" id="ARBA00022989"/>
    </source>
</evidence>
<evidence type="ECO:0000313" key="16">
    <source>
        <dbReference type="Proteomes" id="UP001302745"/>
    </source>
</evidence>
<evidence type="ECO:0000256" key="2">
    <source>
        <dbReference type="ARBA" id="ARBA00007448"/>
    </source>
</evidence>
<reference evidence="15" key="2">
    <citation type="submission" date="2023-05" db="EMBL/GenBank/DDBJ databases">
        <authorList>
            <consortium name="Lawrence Berkeley National Laboratory"/>
            <person name="Steindorff A."/>
            <person name="Hensen N."/>
            <person name="Bonometti L."/>
            <person name="Westerberg I."/>
            <person name="Brannstrom I.O."/>
            <person name="Guillou S."/>
            <person name="Cros-Aarteil S."/>
            <person name="Calhoun S."/>
            <person name="Haridas S."/>
            <person name="Kuo A."/>
            <person name="Mondo S."/>
            <person name="Pangilinan J."/>
            <person name="Riley R."/>
            <person name="Labutti K."/>
            <person name="Andreopoulos B."/>
            <person name="Lipzen A."/>
            <person name="Chen C."/>
            <person name="Yanf M."/>
            <person name="Daum C."/>
            <person name="Ng V."/>
            <person name="Clum A."/>
            <person name="Ohm R."/>
            <person name="Martin F."/>
            <person name="Silar P."/>
            <person name="Natvig D."/>
            <person name="Lalanne C."/>
            <person name="Gautier V."/>
            <person name="Ament-Velasquez S.L."/>
            <person name="Kruys A."/>
            <person name="Hutchinson M.I."/>
            <person name="Powell A.J."/>
            <person name="Barry K."/>
            <person name="Miller A.N."/>
            <person name="Grigoriev I.V."/>
            <person name="Debuchy R."/>
            <person name="Gladieux P."/>
            <person name="Thoren M.H."/>
            <person name="Johannesson H."/>
        </authorList>
    </citation>
    <scope>NUCLEOTIDE SEQUENCE</scope>
    <source>
        <strain evidence="15">CBS 538.74</strain>
    </source>
</reference>
<feature type="domain" description="AAA+ ATPase" evidence="13">
    <location>
        <begin position="248"/>
        <end position="391"/>
    </location>
</feature>
<keyword evidence="10" id="KW-0472">Membrane</keyword>
<dbReference type="Proteomes" id="UP001302745">
    <property type="component" value="Unassembled WGS sequence"/>
</dbReference>
<evidence type="ECO:0000256" key="5">
    <source>
        <dbReference type="ARBA" id="ARBA00022792"/>
    </source>
</evidence>
<proteinExistence type="inferred from homology"/>
<dbReference type="GO" id="GO:0005524">
    <property type="term" value="F:ATP binding"/>
    <property type="evidence" value="ECO:0007669"/>
    <property type="project" value="UniProtKB-KW"/>
</dbReference>
<evidence type="ECO:0000259" key="13">
    <source>
        <dbReference type="SMART" id="SM00382"/>
    </source>
</evidence>